<dbReference type="Proteomes" id="UP000326903">
    <property type="component" value="Unassembled WGS sequence"/>
</dbReference>
<dbReference type="EMBL" id="VYQF01000006">
    <property type="protein sequence ID" value="KAA9037155.1"/>
    <property type="molecule type" value="Genomic_DNA"/>
</dbReference>
<accession>A0A5J5ICE0</accession>
<reference evidence="2 3" key="1">
    <citation type="submission" date="2019-09" db="EMBL/GenBank/DDBJ databases">
        <title>Draft genome sequence of Ginsengibacter sp. BR5-29.</title>
        <authorList>
            <person name="Im W.-T."/>
        </authorList>
    </citation>
    <scope>NUCLEOTIDE SEQUENCE [LARGE SCALE GENOMIC DNA]</scope>
    <source>
        <strain evidence="2 3">BR5-29</strain>
    </source>
</reference>
<proteinExistence type="predicted"/>
<dbReference type="AlphaFoldDB" id="A0A5J5ICE0"/>
<evidence type="ECO:0000256" key="1">
    <source>
        <dbReference type="SAM" id="Coils"/>
    </source>
</evidence>
<organism evidence="2 3">
    <name type="scientific">Ginsengibacter hankyongi</name>
    <dbReference type="NCBI Taxonomy" id="2607284"/>
    <lineage>
        <taxon>Bacteria</taxon>
        <taxon>Pseudomonadati</taxon>
        <taxon>Bacteroidota</taxon>
        <taxon>Chitinophagia</taxon>
        <taxon>Chitinophagales</taxon>
        <taxon>Chitinophagaceae</taxon>
        <taxon>Ginsengibacter</taxon>
    </lineage>
</organism>
<comment type="caution">
    <text evidence="2">The sequence shown here is derived from an EMBL/GenBank/DDBJ whole genome shotgun (WGS) entry which is preliminary data.</text>
</comment>
<evidence type="ECO:0000313" key="2">
    <source>
        <dbReference type="EMBL" id="KAA9037155.1"/>
    </source>
</evidence>
<gene>
    <name evidence="2" type="ORF">FW778_17145</name>
</gene>
<keyword evidence="1" id="KW-0175">Coiled coil</keyword>
<protein>
    <submittedName>
        <fullName evidence="2">Uncharacterized protein</fullName>
    </submittedName>
</protein>
<evidence type="ECO:0000313" key="3">
    <source>
        <dbReference type="Proteomes" id="UP000326903"/>
    </source>
</evidence>
<dbReference type="RefSeq" id="WP_150416073.1">
    <property type="nucleotide sequence ID" value="NZ_VYQF01000006.1"/>
</dbReference>
<keyword evidence="3" id="KW-1185">Reference proteome</keyword>
<sequence>MKLQISDQSKSELIFQQEKAQARENLNNLQVDIKSEDLATRERATKELPGAKVKLQEYQNHISKDYNTLRIAEEKLRFLKSKEHIIKLQTISGFLEYFTIQ</sequence>
<feature type="coiled-coil region" evidence="1">
    <location>
        <begin position="19"/>
        <end position="61"/>
    </location>
</feature>
<name>A0A5J5ICE0_9BACT</name>